<accession>A0ABP9YKN7</accession>
<dbReference type="Proteomes" id="UP001473302">
    <property type="component" value="Unassembled WGS sequence"/>
</dbReference>
<organism evidence="3 4">
    <name type="scientific">Mucor flavus</name>
    <dbReference type="NCBI Taxonomy" id="439312"/>
    <lineage>
        <taxon>Eukaryota</taxon>
        <taxon>Fungi</taxon>
        <taxon>Fungi incertae sedis</taxon>
        <taxon>Mucoromycota</taxon>
        <taxon>Mucoromycotina</taxon>
        <taxon>Mucoromycetes</taxon>
        <taxon>Mucorales</taxon>
        <taxon>Mucorineae</taxon>
        <taxon>Mucoraceae</taxon>
        <taxon>Mucor</taxon>
    </lineage>
</organism>
<sequence>MGTTTSREDHSTRTKYRHKLPSLRSSRRKGSTTTTADSTSASPTLTIEPKRNVRQPIPVKLVKHQVVLSDHVPPILSSTATKAFTDNTSYTSSSSFYDDDDDELVSSPRTSLGSQDHGFLKEEYKKKKKPLSFYPFTTKNNQCNKKNQSDIVFESRYVSSPSLTSKETIPVLLKGPRRPFWVHNNNDEKEYDRQLRQHYVLKHILDGNIHVPVAMDKPITVLDAACGAGFWTLDIAHTFPNAKVIGLDAFPVDDKRMKGHSNTISAPNIVYKYGDLTTHLPLPDNYLDIIYQRDTTSIMPHERWPFLLDELMRVAKPGGYIELVEYSFVIKNPGPVLALVNEWYKIVTTSIGVDPKEAKHLKHMMITAGFQDVDKKVITVPIGEWPEDEDEREKGFLYKQVVKAMFKSMKSWWMSELAISEGEYDKVVTDAMDEFDEQCCSLDWVIYTARKPFISF</sequence>
<dbReference type="EMBL" id="BAABUK010000002">
    <property type="protein sequence ID" value="GAA5807435.1"/>
    <property type="molecule type" value="Genomic_DNA"/>
</dbReference>
<evidence type="ECO:0000313" key="4">
    <source>
        <dbReference type="Proteomes" id="UP001473302"/>
    </source>
</evidence>
<dbReference type="InterPro" id="IPR041698">
    <property type="entry name" value="Methyltransf_25"/>
</dbReference>
<dbReference type="Gene3D" id="3.40.50.150">
    <property type="entry name" value="Vaccinia Virus protein VP39"/>
    <property type="match status" value="1"/>
</dbReference>
<feature type="region of interest" description="Disordered" evidence="1">
    <location>
        <begin position="1"/>
        <end position="45"/>
    </location>
</feature>
<comment type="caution">
    <text evidence="3">The sequence shown here is derived from an EMBL/GenBank/DDBJ whole genome shotgun (WGS) entry which is preliminary data.</text>
</comment>
<feature type="compositionally biased region" description="Low complexity" evidence="1">
    <location>
        <begin position="31"/>
        <end position="45"/>
    </location>
</feature>
<feature type="compositionally biased region" description="Basic residues" evidence="1">
    <location>
        <begin position="13"/>
        <end position="30"/>
    </location>
</feature>
<dbReference type="PANTHER" id="PTHR43591:SF24">
    <property type="entry name" value="2-METHOXY-6-POLYPRENYL-1,4-BENZOQUINOL METHYLASE, MITOCHONDRIAL"/>
    <property type="match status" value="1"/>
</dbReference>
<dbReference type="PANTHER" id="PTHR43591">
    <property type="entry name" value="METHYLTRANSFERASE"/>
    <property type="match status" value="1"/>
</dbReference>
<proteinExistence type="predicted"/>
<protein>
    <recommendedName>
        <fullName evidence="2">Methyltransferase domain-containing protein</fullName>
    </recommendedName>
</protein>
<reference evidence="3 4" key="1">
    <citation type="submission" date="2024-04" db="EMBL/GenBank/DDBJ databases">
        <title>genome sequences of Mucor flavus KT1a and Helicostylum pulchrum KT1b strains isolated from the surface of a dry-aged beef.</title>
        <authorList>
            <person name="Toyotome T."/>
            <person name="Hosono M."/>
            <person name="Torimaru M."/>
            <person name="Fukuda K."/>
            <person name="Mikami N."/>
        </authorList>
    </citation>
    <scope>NUCLEOTIDE SEQUENCE [LARGE SCALE GENOMIC DNA]</scope>
    <source>
        <strain evidence="3 4">KT1a</strain>
    </source>
</reference>
<dbReference type="InterPro" id="IPR029063">
    <property type="entry name" value="SAM-dependent_MTases_sf"/>
</dbReference>
<evidence type="ECO:0000259" key="2">
    <source>
        <dbReference type="Pfam" id="PF13649"/>
    </source>
</evidence>
<evidence type="ECO:0000313" key="3">
    <source>
        <dbReference type="EMBL" id="GAA5807435.1"/>
    </source>
</evidence>
<keyword evidence="4" id="KW-1185">Reference proteome</keyword>
<dbReference type="SUPFAM" id="SSF53335">
    <property type="entry name" value="S-adenosyl-L-methionine-dependent methyltransferases"/>
    <property type="match status" value="1"/>
</dbReference>
<name>A0ABP9YKN7_9FUNG</name>
<dbReference type="Pfam" id="PF13649">
    <property type="entry name" value="Methyltransf_25"/>
    <property type="match status" value="1"/>
</dbReference>
<evidence type="ECO:0000256" key="1">
    <source>
        <dbReference type="SAM" id="MobiDB-lite"/>
    </source>
</evidence>
<dbReference type="CDD" id="cd02440">
    <property type="entry name" value="AdoMet_MTases"/>
    <property type="match status" value="1"/>
</dbReference>
<feature type="domain" description="Methyltransferase" evidence="2">
    <location>
        <begin position="221"/>
        <end position="319"/>
    </location>
</feature>
<feature type="compositionally biased region" description="Basic and acidic residues" evidence="1">
    <location>
        <begin position="1"/>
        <end position="12"/>
    </location>
</feature>
<gene>
    <name evidence="3" type="ORF">MFLAVUS_000796</name>
</gene>